<evidence type="ECO:0000313" key="3">
    <source>
        <dbReference type="Proteomes" id="UP000192578"/>
    </source>
</evidence>
<protein>
    <recommendedName>
        <fullName evidence="4">Receptor ligand binding region domain-containing protein</fullName>
    </recommendedName>
</protein>
<proteinExistence type="predicted"/>
<keyword evidence="1" id="KW-0472">Membrane</keyword>
<evidence type="ECO:0008006" key="4">
    <source>
        <dbReference type="Google" id="ProtNLM"/>
    </source>
</evidence>
<dbReference type="OrthoDB" id="302535at2759"/>
<sequence>MPSKSRNLITQRSEYFNITEEERLSSTTVAAYESALITAQMFNRTFSLPTGEVYIDKNGDRLANMLIRRWNKESAQFETCAVFNAGAAEIVPLQADGISWPGGEPPRNEPLCGYVGLASACTTKNVADGSVVAIVLAALITTLSLTFITAK</sequence>
<keyword evidence="1" id="KW-1133">Transmembrane helix</keyword>
<gene>
    <name evidence="2" type="ORF">BV898_18362</name>
</gene>
<dbReference type="Proteomes" id="UP000192578">
    <property type="component" value="Unassembled WGS sequence"/>
</dbReference>
<dbReference type="EMBL" id="MTYJ01000358">
    <property type="protein sequence ID" value="OWA53938.1"/>
    <property type="molecule type" value="Genomic_DNA"/>
</dbReference>
<dbReference type="SUPFAM" id="SSF53822">
    <property type="entry name" value="Periplasmic binding protein-like I"/>
    <property type="match status" value="1"/>
</dbReference>
<name>A0A9X6NJ72_HYPEX</name>
<dbReference type="InterPro" id="IPR028082">
    <property type="entry name" value="Peripla_BP_I"/>
</dbReference>
<evidence type="ECO:0000313" key="2">
    <source>
        <dbReference type="EMBL" id="OWA53938.1"/>
    </source>
</evidence>
<keyword evidence="3" id="KW-1185">Reference proteome</keyword>
<feature type="transmembrane region" description="Helical" evidence="1">
    <location>
        <begin position="131"/>
        <end position="150"/>
    </location>
</feature>
<dbReference type="Gene3D" id="3.40.50.2300">
    <property type="match status" value="1"/>
</dbReference>
<keyword evidence="1" id="KW-0812">Transmembrane</keyword>
<evidence type="ECO:0000256" key="1">
    <source>
        <dbReference type="SAM" id="Phobius"/>
    </source>
</evidence>
<comment type="caution">
    <text evidence="2">The sequence shown here is derived from an EMBL/GenBank/DDBJ whole genome shotgun (WGS) entry which is preliminary data.</text>
</comment>
<accession>A0A9X6NJ72</accession>
<dbReference type="AlphaFoldDB" id="A0A9X6NJ72"/>
<reference evidence="3" key="1">
    <citation type="submission" date="2017-01" db="EMBL/GenBank/DDBJ databases">
        <title>Comparative genomics of anhydrobiosis in the tardigrade Hypsibius dujardini.</title>
        <authorList>
            <person name="Yoshida Y."/>
            <person name="Koutsovoulos G."/>
            <person name="Laetsch D."/>
            <person name="Stevens L."/>
            <person name="Kumar S."/>
            <person name="Horikawa D."/>
            <person name="Ishino K."/>
            <person name="Komine S."/>
            <person name="Tomita M."/>
            <person name="Blaxter M."/>
            <person name="Arakawa K."/>
        </authorList>
    </citation>
    <scope>NUCLEOTIDE SEQUENCE [LARGE SCALE GENOMIC DNA]</scope>
    <source>
        <strain evidence="3">Z151</strain>
    </source>
</reference>
<organism evidence="2 3">
    <name type="scientific">Hypsibius exemplaris</name>
    <name type="common">Freshwater tardigrade</name>
    <dbReference type="NCBI Taxonomy" id="2072580"/>
    <lineage>
        <taxon>Eukaryota</taxon>
        <taxon>Metazoa</taxon>
        <taxon>Ecdysozoa</taxon>
        <taxon>Tardigrada</taxon>
        <taxon>Eutardigrada</taxon>
        <taxon>Parachela</taxon>
        <taxon>Hypsibioidea</taxon>
        <taxon>Hypsibiidae</taxon>
        <taxon>Hypsibius</taxon>
    </lineage>
</organism>